<dbReference type="InterPro" id="IPR006530">
    <property type="entry name" value="YD"/>
</dbReference>
<gene>
    <name evidence="2" type="ORF">KCG49_08430</name>
</gene>
<dbReference type="RefSeq" id="WP_218545787.1">
    <property type="nucleotide sequence ID" value="NZ_JAGSPD010000005.1"/>
</dbReference>
<keyword evidence="1" id="KW-0732">Signal</keyword>
<name>A0A9X1JS32_9FLAO</name>
<feature type="chain" id="PRO_5040984896" evidence="1">
    <location>
        <begin position="23"/>
        <end position="1127"/>
    </location>
</feature>
<dbReference type="AlphaFoldDB" id="A0A9X1JS32"/>
<feature type="signal peptide" evidence="1">
    <location>
        <begin position="1"/>
        <end position="22"/>
    </location>
</feature>
<comment type="caution">
    <text evidence="2">The sequence shown here is derived from an EMBL/GenBank/DDBJ whole genome shotgun (WGS) entry which is preliminary data.</text>
</comment>
<dbReference type="Proteomes" id="UP001138894">
    <property type="component" value="Unassembled WGS sequence"/>
</dbReference>
<accession>A0A9X1JS32</accession>
<proteinExistence type="predicted"/>
<keyword evidence="3" id="KW-1185">Reference proteome</keyword>
<evidence type="ECO:0000256" key="1">
    <source>
        <dbReference type="SAM" id="SignalP"/>
    </source>
</evidence>
<organism evidence="2 3">
    <name type="scientific">Winogradskyella luteola</name>
    <dbReference type="NCBI Taxonomy" id="2828330"/>
    <lineage>
        <taxon>Bacteria</taxon>
        <taxon>Pseudomonadati</taxon>
        <taxon>Bacteroidota</taxon>
        <taxon>Flavobacteriia</taxon>
        <taxon>Flavobacteriales</taxon>
        <taxon>Flavobacteriaceae</taxon>
        <taxon>Winogradskyella</taxon>
    </lineage>
</organism>
<evidence type="ECO:0000313" key="2">
    <source>
        <dbReference type="EMBL" id="MBV7269212.1"/>
    </source>
</evidence>
<reference evidence="2" key="1">
    <citation type="submission" date="2021-04" db="EMBL/GenBank/DDBJ databases">
        <authorList>
            <person name="Pira H."/>
            <person name="Risdian C."/>
            <person name="Wink J."/>
        </authorList>
    </citation>
    <scope>NUCLEOTIDE SEQUENCE</scope>
    <source>
        <strain evidence="2">WHY3</strain>
    </source>
</reference>
<dbReference type="NCBIfam" id="TIGR01643">
    <property type="entry name" value="YD_repeat_2x"/>
    <property type="match status" value="1"/>
</dbReference>
<dbReference type="Pfam" id="PF05593">
    <property type="entry name" value="RHS_repeat"/>
    <property type="match status" value="1"/>
</dbReference>
<protein>
    <submittedName>
        <fullName evidence="2">RHS repeat protein</fullName>
    </submittedName>
</protein>
<sequence length="1127" mass="127889">MKRHVILSIAALLFMAALPGQELPNVIPPSPEAAELIKYSQTQISPYTGLPNIQIPFYTIKHDGVFVPISLAYSGGGIKVADIASWVGLGWNLQAGGLVSRTINWLPDDKELLGYMYNSYDMAHFRANPDSSWACCDPNEQSHQLLGHMAAQRDYEPDDFNYSIPGYSGSFYFDQDLDDFVQRPYTNVKIEKLGDTKITGFKITTPDGVMYHFGGSIEYLEQIRGVKTMSLTTSGAYSGENDNYVTDINPYYQSWMLRKIEFPTSSALIKFEYDLEHDVKTIIKSNEEFMPWSNSSNTMEYRINYSEKKFTQPKVKTITFPTGSLEFNRSTLERLDLENSYSLERITLLNSQGKIMKEMKLETSQSDAIPDNEYPFFRQSNEFYKRLRLDKVSIQNALGEDNEEYVLEYNPQKLPHRFSRSIDYFGYFNGKDNIDLIPKANYYTSIPTAYWGKADRSVQPAYTQAEVLTKITYPTGGYEEFIWENNSISFFSQGSTHQYKDYLLEYSKMFHGNGCMFEDLNPSNNFDYSMIIDIPEHSNGIVEFDISIQGCSYEDDRQVLNDTNCSYMLYLIDVTDAPNSPQILLEPKAIKFLTPGNTYKIAATYNGNFQGCEVLQTESPNIGGFSALIKYTEDPTPGEYMYSGLRIKELKTFDDTISSTPQLWKKYDYTYHENSATPSLTSGKAYRLPINYIANYRSANNSSDGQSYAEGYQIFSNAPLVPINGALQGYLNVTESHHGQSDTNGGIRYTFSEFDFGQYFPYSGTYFDSPFPDVHKKIILSNWRNGNLIKTEYFDKENRMVKAEYFEYENANTFNKDPWDFAVQVFRMPDLTTVVNDNTITFDNNIYVSLYGYTTEHHRLKSQTTTDYLDGGDVTVTQTHTYDNNPLLASGTITTGSDGNVRESHVTYAQDLQSPTLAEQMLVDQNRFEPVRTEQTVGDTNGVLAQSASRTVYHNFGGGQVLPQKIETLKGEESPTNPSEERIRFHRYNGKGKPMEVSKAGGTHIIYIWGYNNTQPVAKIENASYQGMSSDLFTAIAAAKNASLADVGQSSETALRAALDSLRSHPELSDAMVTTYAYDPLVGVTSITDPRGQTVHYEYDEFNRLKYVKDEDGNILSQNAYHYRTQN</sequence>
<dbReference type="EMBL" id="JAGSPD010000005">
    <property type="protein sequence ID" value="MBV7269212.1"/>
    <property type="molecule type" value="Genomic_DNA"/>
</dbReference>
<evidence type="ECO:0000313" key="3">
    <source>
        <dbReference type="Proteomes" id="UP001138894"/>
    </source>
</evidence>
<dbReference type="InterPro" id="IPR031325">
    <property type="entry name" value="RHS_repeat"/>
</dbReference>